<dbReference type="InterPro" id="IPR029063">
    <property type="entry name" value="SAM-dependent_MTases_sf"/>
</dbReference>
<dbReference type="Pfam" id="PF02527">
    <property type="entry name" value="GidB"/>
    <property type="match status" value="1"/>
</dbReference>
<dbReference type="EC" id="2.1.1.-" evidence="6"/>
<dbReference type="NCBIfam" id="TIGR00138">
    <property type="entry name" value="rsmG_gidB"/>
    <property type="match status" value="1"/>
</dbReference>
<evidence type="ECO:0000313" key="8">
    <source>
        <dbReference type="Proteomes" id="UP000019140"/>
    </source>
</evidence>
<evidence type="ECO:0000256" key="1">
    <source>
        <dbReference type="ARBA" id="ARBA00022490"/>
    </source>
</evidence>
<gene>
    <name evidence="6" type="primary">rsmG</name>
    <name evidence="7" type="ORF">ETSY2_43310</name>
</gene>
<dbReference type="Gene3D" id="3.40.50.150">
    <property type="entry name" value="Vaccinia Virus protein VP39"/>
    <property type="match status" value="1"/>
</dbReference>
<comment type="function">
    <text evidence="6">Specifically methylates the N7 position of a guanine in 16S rRNA.</text>
</comment>
<evidence type="ECO:0000313" key="7">
    <source>
        <dbReference type="EMBL" id="ETW98099.1"/>
    </source>
</evidence>
<evidence type="ECO:0000256" key="6">
    <source>
        <dbReference type="HAMAP-Rule" id="MF_00074"/>
    </source>
</evidence>
<dbReference type="PANTHER" id="PTHR31760">
    <property type="entry name" value="S-ADENOSYL-L-METHIONINE-DEPENDENT METHYLTRANSFERASES SUPERFAMILY PROTEIN"/>
    <property type="match status" value="1"/>
</dbReference>
<proteinExistence type="inferred from homology"/>
<organism evidence="7 8">
    <name type="scientific">Candidatus Entotheonella gemina</name>
    <dbReference type="NCBI Taxonomy" id="1429439"/>
    <lineage>
        <taxon>Bacteria</taxon>
        <taxon>Pseudomonadati</taxon>
        <taxon>Nitrospinota/Tectimicrobiota group</taxon>
        <taxon>Candidatus Tectimicrobiota</taxon>
        <taxon>Candidatus Entotheonellia</taxon>
        <taxon>Candidatus Entotheonellales</taxon>
        <taxon>Candidatus Entotheonellaceae</taxon>
        <taxon>Candidatus Entotheonella</taxon>
    </lineage>
</organism>
<keyword evidence="8" id="KW-1185">Reference proteome</keyword>
<keyword evidence="5 6" id="KW-0949">S-adenosyl-L-methionine</keyword>
<protein>
    <recommendedName>
        <fullName evidence="6">Ribosomal RNA small subunit methyltransferase G</fullName>
        <ecNumber evidence="6">2.1.1.-</ecNumber>
    </recommendedName>
    <alternativeName>
        <fullName evidence="6">16S rRNA 7-methylguanosine methyltransferase</fullName>
        <shortName evidence="6">16S rRNA m7G methyltransferase</shortName>
    </alternativeName>
</protein>
<feature type="binding site" evidence="6">
    <location>
        <position position="145"/>
    </location>
    <ligand>
        <name>S-adenosyl-L-methionine</name>
        <dbReference type="ChEBI" id="CHEBI:59789"/>
    </ligand>
</feature>
<name>W4LJK3_9BACT</name>
<comment type="caution">
    <text evidence="7">The sequence shown here is derived from an EMBL/GenBank/DDBJ whole genome shotgun (WGS) entry which is preliminary data.</text>
</comment>
<dbReference type="CDD" id="cd02440">
    <property type="entry name" value="AdoMet_MTases"/>
    <property type="match status" value="1"/>
</dbReference>
<comment type="similarity">
    <text evidence="6">Belongs to the methyltransferase superfamily. RNA methyltransferase RsmG family.</text>
</comment>
<reference evidence="7 8" key="1">
    <citation type="journal article" date="2014" name="Nature">
        <title>An environmental bacterial taxon with a large and distinct metabolic repertoire.</title>
        <authorList>
            <person name="Wilson M.C."/>
            <person name="Mori T."/>
            <person name="Ruckert C."/>
            <person name="Uria A.R."/>
            <person name="Helf M.J."/>
            <person name="Takada K."/>
            <person name="Gernert C."/>
            <person name="Steffens U.A."/>
            <person name="Heycke N."/>
            <person name="Schmitt S."/>
            <person name="Rinke C."/>
            <person name="Helfrich E.J."/>
            <person name="Brachmann A.O."/>
            <person name="Gurgui C."/>
            <person name="Wakimoto T."/>
            <person name="Kracht M."/>
            <person name="Crusemann M."/>
            <person name="Hentschel U."/>
            <person name="Abe I."/>
            <person name="Matsunaga S."/>
            <person name="Kalinowski J."/>
            <person name="Takeyama H."/>
            <person name="Piel J."/>
        </authorList>
    </citation>
    <scope>NUCLEOTIDE SEQUENCE [LARGE SCALE GENOMIC DNA]</scope>
    <source>
        <strain evidence="8">TSY2</strain>
    </source>
</reference>
<dbReference type="Proteomes" id="UP000019140">
    <property type="component" value="Unassembled WGS sequence"/>
</dbReference>
<keyword evidence="4 6" id="KW-0808">Transferase</keyword>
<comment type="subcellular location">
    <subcellularLocation>
        <location evidence="6">Cytoplasm</location>
    </subcellularLocation>
</comment>
<feature type="binding site" evidence="6">
    <location>
        <begin position="128"/>
        <end position="129"/>
    </location>
    <ligand>
        <name>S-adenosyl-L-methionine</name>
        <dbReference type="ChEBI" id="CHEBI:59789"/>
    </ligand>
</feature>
<feature type="binding site" evidence="6">
    <location>
        <position position="70"/>
    </location>
    <ligand>
        <name>S-adenosyl-L-methionine</name>
        <dbReference type="ChEBI" id="CHEBI:59789"/>
    </ligand>
</feature>
<sequence length="223" mass="24127">MGLRQRGLTLTEAQLDGLAGYLELLQQWQRHLNLTGLRDIEQLVDVLILESLDFLQGAFLSGSKRVLDLGTGAGVPGIPLAICQPQLDMTLLDRSQKKMLFVRRVLSRLQLSHCRTEIDTAEGLSHRLQPASHMPDERFDAVVTRGVGTVSHLLSLAGPLLRPGGVLLLRKPLQTPELEAAAPVLVSGAWTEVETVPLPATGVVSWTLLAIAKPAPTPPLPAK</sequence>
<dbReference type="PANTHER" id="PTHR31760:SF0">
    <property type="entry name" value="S-ADENOSYL-L-METHIONINE-DEPENDENT METHYLTRANSFERASES SUPERFAMILY PROTEIN"/>
    <property type="match status" value="1"/>
</dbReference>
<keyword evidence="1 6" id="KW-0963">Cytoplasm</keyword>
<dbReference type="AlphaFoldDB" id="W4LJK3"/>
<keyword evidence="2 6" id="KW-0698">rRNA processing</keyword>
<dbReference type="GO" id="GO:0005829">
    <property type="term" value="C:cytosol"/>
    <property type="evidence" value="ECO:0007669"/>
    <property type="project" value="TreeGrafter"/>
</dbReference>
<keyword evidence="3 6" id="KW-0489">Methyltransferase</keyword>
<feature type="binding site" evidence="6">
    <location>
        <begin position="93"/>
        <end position="95"/>
    </location>
    <ligand>
        <name>S-adenosyl-L-methionine</name>
        <dbReference type="ChEBI" id="CHEBI:59789"/>
    </ligand>
</feature>
<evidence type="ECO:0000256" key="3">
    <source>
        <dbReference type="ARBA" id="ARBA00022603"/>
    </source>
</evidence>
<dbReference type="PIRSF" id="PIRSF003078">
    <property type="entry name" value="GidB"/>
    <property type="match status" value="1"/>
</dbReference>
<evidence type="ECO:0000256" key="2">
    <source>
        <dbReference type="ARBA" id="ARBA00022552"/>
    </source>
</evidence>
<dbReference type="InterPro" id="IPR003682">
    <property type="entry name" value="rRNA_ssu_MeTfrase_G"/>
</dbReference>
<comment type="caution">
    <text evidence="6">Lacks conserved residue(s) required for the propagation of feature annotation.</text>
</comment>
<dbReference type="GO" id="GO:0070043">
    <property type="term" value="F:rRNA (guanine-N7-)-methyltransferase activity"/>
    <property type="evidence" value="ECO:0007669"/>
    <property type="project" value="UniProtKB-UniRule"/>
</dbReference>
<accession>W4LJK3</accession>
<dbReference type="EMBL" id="AZHX01001979">
    <property type="protein sequence ID" value="ETW98099.1"/>
    <property type="molecule type" value="Genomic_DNA"/>
</dbReference>
<dbReference type="SUPFAM" id="SSF53335">
    <property type="entry name" value="S-adenosyl-L-methionine-dependent methyltransferases"/>
    <property type="match status" value="1"/>
</dbReference>
<dbReference type="HOGENOM" id="CLU_065341_2_0_7"/>
<evidence type="ECO:0000256" key="5">
    <source>
        <dbReference type="ARBA" id="ARBA00022691"/>
    </source>
</evidence>
<dbReference type="HAMAP" id="MF_00074">
    <property type="entry name" value="16SrRNA_methyltr_G"/>
    <property type="match status" value="1"/>
</dbReference>
<evidence type="ECO:0000256" key="4">
    <source>
        <dbReference type="ARBA" id="ARBA00022679"/>
    </source>
</evidence>